<evidence type="ECO:0000256" key="3">
    <source>
        <dbReference type="ARBA" id="ARBA00022737"/>
    </source>
</evidence>
<feature type="domain" description="Cadherin" evidence="11">
    <location>
        <begin position="472"/>
        <end position="576"/>
    </location>
</feature>
<feature type="compositionally biased region" description="Polar residues" evidence="9">
    <location>
        <begin position="1061"/>
        <end position="1075"/>
    </location>
</feature>
<feature type="domain" description="Cadherin" evidence="11">
    <location>
        <begin position="350"/>
        <end position="471"/>
    </location>
</feature>
<dbReference type="PROSITE" id="PS50268">
    <property type="entry name" value="CADHERIN_2"/>
    <property type="match status" value="4"/>
</dbReference>
<dbReference type="InterPro" id="IPR050174">
    <property type="entry name" value="Protocadherin/Cadherin-CA"/>
</dbReference>
<name>A0A821F836_9BILA</name>
<evidence type="ECO:0000313" key="13">
    <source>
        <dbReference type="Proteomes" id="UP000663838"/>
    </source>
</evidence>
<keyword evidence="4 8" id="KW-0106">Calcium</keyword>
<dbReference type="PANTHER" id="PTHR24028:SF146">
    <property type="entry name" value="CADHERIN 96CB, ISOFORM D-RELATED"/>
    <property type="match status" value="1"/>
</dbReference>
<dbReference type="FunFam" id="2.60.40.60:FF:000020">
    <property type="entry name" value="Dachsous cadherin-related 1b"/>
    <property type="match status" value="1"/>
</dbReference>
<evidence type="ECO:0000313" key="12">
    <source>
        <dbReference type="EMBL" id="CAF4647389.1"/>
    </source>
</evidence>
<dbReference type="InterPro" id="IPR020894">
    <property type="entry name" value="Cadherin_CS"/>
</dbReference>
<sequence>ASKIKQTHVIGQVCCECNTKLSLTTIPNITIFYDYMLKAMWKLIYGLILFSTVSMTRTDRNKLSDRSYSIESNRTYMIFVPKDVPIGYTQIIDTFDSSFCLRCPTNKTISHQHKLPFEILLLPNDNCTLYLHIIHLFDQTRISKYTIQQNLTRVENITINIQLSVNIVDVNDHVPMFGNEFYHFIVKENVQPGTYIGHVQAYNPFIFSTSKISYILHDTDLKHLNNKTMFRIDKYTGDIFLFDCKLDYETKREHKIMVEARVYDDNETATQIPLSSFVDIIITVEDINDEKLQIIFTMPDDNNNNENSVKIMNISKPQLSEEQNRLISAFRSRINLIENDAGLVILSKEEPLPANTLLALLHLRDNDQTSNGTFPLRLQTHVKCSKEEIFNTVTFCRVTNLFHLSIFGPNVYGLFNSRILDREKYENYIIHLTAIKNDSPSAEMNINSNSFHTELFIYLVLLDINDNIPIFNQSYFHIQINENEPKGKFLTHLHAHDNDKGINGTVRYELIVNNRLFSINAYTGILRTKRRLDRELCELYRIGVRAYDLGFPQRKYSSIVLVDVQINNINDHVPYFMHDIYHFYVEENVPIGKIIGRLTIDDKDDQEPIEKIINLSTIDDGDILHFNARRSHAIARRVNYSMINFLFIDSHRNESLSGLFSIDSQGFIHTSAILDREIQSNYTLYVFMYDTMLKSYTAPTYVIIQILDENDNAPYEPFLSNSSILSIQQKKHDETVIYKFKPIDLDDGLNGLVSIECLNCSTLFYFHIVNSSILITRPKLKVPDGIYTLAFALRDHGLITSHEQIYTLTFNLSHRSNINEQEKIFSTNSTHTNFVLVYSWSYFIWFLIIWFILAFIASWRCYHYNRTSTNKRLYRHRILHQREQLSTQICHIIPDLNTLNNHNFSEKEVLGNLNSISIRNHASQVILRSKRFSRSQNINSHYQRSSSMMNSRETILTDAATNTSYHEDNNDIWKPMNNNNNNHRILYENASTILSNKNFYFEPIDRDLSTNAAPSSQINQVHLIQRPVPISNYNLNKIIEHSQEQQQQQQQQSFSQRKRNTTMNFKPSPTDSTMRSCALPRSITTDQFAINKTQTNRLYYYPSVQDVLDALNRHSNFKESIV</sequence>
<dbReference type="Gene3D" id="2.60.40.60">
    <property type="entry name" value="Cadherins"/>
    <property type="match status" value="4"/>
</dbReference>
<proteinExistence type="predicted"/>
<dbReference type="Pfam" id="PF00028">
    <property type="entry name" value="Cadherin"/>
    <property type="match status" value="2"/>
</dbReference>
<dbReference type="InterPro" id="IPR002126">
    <property type="entry name" value="Cadherin-like_dom"/>
</dbReference>
<keyword evidence="2 10" id="KW-0812">Transmembrane</keyword>
<evidence type="ECO:0000256" key="2">
    <source>
        <dbReference type="ARBA" id="ARBA00022692"/>
    </source>
</evidence>
<evidence type="ECO:0000256" key="4">
    <source>
        <dbReference type="ARBA" id="ARBA00022837"/>
    </source>
</evidence>
<gene>
    <name evidence="12" type="ORF">TOA249_LOCUS13729</name>
</gene>
<feature type="region of interest" description="Disordered" evidence="9">
    <location>
        <begin position="1045"/>
        <end position="1076"/>
    </location>
</feature>
<evidence type="ECO:0000259" key="11">
    <source>
        <dbReference type="PROSITE" id="PS50268"/>
    </source>
</evidence>
<dbReference type="CDD" id="cd11304">
    <property type="entry name" value="Cadherin_repeat"/>
    <property type="match status" value="4"/>
</dbReference>
<comment type="subcellular location">
    <subcellularLocation>
        <location evidence="1">Membrane</location>
        <topology evidence="1">Single-pass membrane protein</topology>
    </subcellularLocation>
</comment>
<dbReference type="AlphaFoldDB" id="A0A821F836"/>
<evidence type="ECO:0000256" key="1">
    <source>
        <dbReference type="ARBA" id="ARBA00004167"/>
    </source>
</evidence>
<dbReference type="SUPFAM" id="SSF49313">
    <property type="entry name" value="Cadherin-like"/>
    <property type="match status" value="4"/>
</dbReference>
<accession>A0A821F836</accession>
<dbReference type="GO" id="GO:0005509">
    <property type="term" value="F:calcium ion binding"/>
    <property type="evidence" value="ECO:0007669"/>
    <property type="project" value="UniProtKB-UniRule"/>
</dbReference>
<feature type="domain" description="Cadherin" evidence="11">
    <location>
        <begin position="178"/>
        <end position="296"/>
    </location>
</feature>
<evidence type="ECO:0000256" key="6">
    <source>
        <dbReference type="ARBA" id="ARBA00023136"/>
    </source>
</evidence>
<dbReference type="InterPro" id="IPR015919">
    <property type="entry name" value="Cadherin-like_sf"/>
</dbReference>
<dbReference type="GO" id="GO:0005886">
    <property type="term" value="C:plasma membrane"/>
    <property type="evidence" value="ECO:0007669"/>
    <property type="project" value="InterPro"/>
</dbReference>
<reference evidence="12" key="1">
    <citation type="submission" date="2021-02" db="EMBL/GenBank/DDBJ databases">
        <authorList>
            <person name="Nowell W R."/>
        </authorList>
    </citation>
    <scope>NUCLEOTIDE SEQUENCE</scope>
</reference>
<evidence type="ECO:0000256" key="8">
    <source>
        <dbReference type="PROSITE-ProRule" id="PRU00043"/>
    </source>
</evidence>
<feature type="transmembrane region" description="Helical" evidence="10">
    <location>
        <begin position="842"/>
        <end position="862"/>
    </location>
</feature>
<keyword evidence="6 10" id="KW-0472">Membrane</keyword>
<dbReference type="EMBL" id="CAJOBS010000823">
    <property type="protein sequence ID" value="CAF4647389.1"/>
    <property type="molecule type" value="Genomic_DNA"/>
</dbReference>
<dbReference type="Proteomes" id="UP000663838">
    <property type="component" value="Unassembled WGS sequence"/>
</dbReference>
<dbReference type="GO" id="GO:0007156">
    <property type="term" value="P:homophilic cell adhesion via plasma membrane adhesion molecules"/>
    <property type="evidence" value="ECO:0007669"/>
    <property type="project" value="InterPro"/>
</dbReference>
<organism evidence="12 13">
    <name type="scientific">Rotaria socialis</name>
    <dbReference type="NCBI Taxonomy" id="392032"/>
    <lineage>
        <taxon>Eukaryota</taxon>
        <taxon>Metazoa</taxon>
        <taxon>Spiralia</taxon>
        <taxon>Gnathifera</taxon>
        <taxon>Rotifera</taxon>
        <taxon>Eurotatoria</taxon>
        <taxon>Bdelloidea</taxon>
        <taxon>Philodinida</taxon>
        <taxon>Philodinidae</taxon>
        <taxon>Rotaria</taxon>
    </lineage>
</organism>
<keyword evidence="7" id="KW-0325">Glycoprotein</keyword>
<evidence type="ECO:0000256" key="7">
    <source>
        <dbReference type="ARBA" id="ARBA00023180"/>
    </source>
</evidence>
<feature type="compositionally biased region" description="Low complexity" evidence="9">
    <location>
        <begin position="1045"/>
        <end position="1055"/>
    </location>
</feature>
<feature type="domain" description="Cadherin" evidence="11">
    <location>
        <begin position="577"/>
        <end position="719"/>
    </location>
</feature>
<dbReference type="PANTHER" id="PTHR24028">
    <property type="entry name" value="CADHERIN-87A"/>
    <property type="match status" value="1"/>
</dbReference>
<dbReference type="PRINTS" id="PR00205">
    <property type="entry name" value="CADHERIN"/>
</dbReference>
<evidence type="ECO:0000256" key="9">
    <source>
        <dbReference type="SAM" id="MobiDB-lite"/>
    </source>
</evidence>
<evidence type="ECO:0000256" key="5">
    <source>
        <dbReference type="ARBA" id="ARBA00022989"/>
    </source>
</evidence>
<dbReference type="PROSITE" id="PS00232">
    <property type="entry name" value="CADHERIN_1"/>
    <property type="match status" value="3"/>
</dbReference>
<evidence type="ECO:0000256" key="10">
    <source>
        <dbReference type="SAM" id="Phobius"/>
    </source>
</evidence>
<dbReference type="SMART" id="SM00112">
    <property type="entry name" value="CA"/>
    <property type="match status" value="4"/>
</dbReference>
<protein>
    <recommendedName>
        <fullName evidence="11">Cadherin domain-containing protein</fullName>
    </recommendedName>
</protein>
<keyword evidence="5 10" id="KW-1133">Transmembrane helix</keyword>
<keyword evidence="3" id="KW-0677">Repeat</keyword>
<comment type="caution">
    <text evidence="12">The sequence shown here is derived from an EMBL/GenBank/DDBJ whole genome shotgun (WGS) entry which is preliminary data.</text>
</comment>
<feature type="non-terminal residue" evidence="12">
    <location>
        <position position="1"/>
    </location>
</feature>